<evidence type="ECO:0000313" key="1">
    <source>
        <dbReference type="EMBL" id="QUH28813.1"/>
    </source>
</evidence>
<keyword evidence="2" id="KW-1185">Reference proteome</keyword>
<sequence length="82" mass="9436">MMIGKSNYKWTNLKEFNIGNDIKKGDYIYLKVVRSGSRITVYVNDKYIGEITDSSYTNGGGMGFCSWNAKCNYYNLYAYPNN</sequence>
<accession>A0A8J8M9Q7</accession>
<dbReference type="Gene3D" id="2.60.120.560">
    <property type="entry name" value="Exo-inulinase, domain 1"/>
    <property type="match status" value="1"/>
</dbReference>
<name>A0A8J8M9Q7_9FIRM</name>
<dbReference type="EMBL" id="CP058561">
    <property type="protein sequence ID" value="QUH28813.1"/>
    <property type="molecule type" value="Genomic_DNA"/>
</dbReference>
<gene>
    <name evidence="1" type="ORF">HYG85_07755</name>
</gene>
<dbReference type="Proteomes" id="UP000677305">
    <property type="component" value="Chromosome"/>
</dbReference>
<proteinExistence type="predicted"/>
<organism evidence="1 2">
    <name type="scientific">Vallitalea guaymasensis</name>
    <dbReference type="NCBI Taxonomy" id="1185412"/>
    <lineage>
        <taxon>Bacteria</taxon>
        <taxon>Bacillati</taxon>
        <taxon>Bacillota</taxon>
        <taxon>Clostridia</taxon>
        <taxon>Lachnospirales</taxon>
        <taxon>Vallitaleaceae</taxon>
        <taxon>Vallitalea</taxon>
    </lineage>
</organism>
<reference evidence="1 2" key="1">
    <citation type="submission" date="2020-07" db="EMBL/GenBank/DDBJ databases">
        <title>Vallitalea guaymasensis genome.</title>
        <authorList>
            <person name="Postec A."/>
        </authorList>
    </citation>
    <scope>NUCLEOTIDE SEQUENCE [LARGE SCALE GENOMIC DNA]</scope>
    <source>
        <strain evidence="1 2">Ra1766G1</strain>
    </source>
</reference>
<evidence type="ECO:0000313" key="2">
    <source>
        <dbReference type="Proteomes" id="UP000677305"/>
    </source>
</evidence>
<protein>
    <submittedName>
        <fullName evidence="1">Uncharacterized protein</fullName>
    </submittedName>
</protein>
<dbReference type="RefSeq" id="WP_212693019.1">
    <property type="nucleotide sequence ID" value="NZ_CP058561.1"/>
</dbReference>
<dbReference type="AlphaFoldDB" id="A0A8J8M9Q7"/>
<dbReference type="KEGG" id="vgu:HYG85_07755"/>